<reference evidence="6" key="1">
    <citation type="submission" date="2021-01" db="EMBL/GenBank/DDBJ databases">
        <authorList>
            <person name="Zahm M."/>
            <person name="Roques C."/>
            <person name="Cabau C."/>
            <person name="Klopp C."/>
            <person name="Donnadieu C."/>
            <person name="Jouanno E."/>
            <person name="Lampietro C."/>
            <person name="Louis A."/>
            <person name="Herpin A."/>
            <person name="Echchiki A."/>
            <person name="Berthelot C."/>
            <person name="Parey E."/>
            <person name="Roest-Crollius H."/>
            <person name="Braasch I."/>
            <person name="Postlethwait J."/>
            <person name="Bobe J."/>
            <person name="Montfort J."/>
            <person name="Bouchez O."/>
            <person name="Begum T."/>
            <person name="Mejri S."/>
            <person name="Adams A."/>
            <person name="Chen W.-J."/>
            <person name="Guiguen Y."/>
        </authorList>
    </citation>
    <scope>NUCLEOTIDE SEQUENCE</scope>
    <source>
        <strain evidence="6">YG-15Mar2019-1</strain>
        <tissue evidence="6">Brain</tissue>
    </source>
</reference>
<evidence type="ECO:0000256" key="4">
    <source>
        <dbReference type="ARBA" id="ARBA00022691"/>
    </source>
</evidence>
<dbReference type="PANTHER" id="PTHR10867:SF32">
    <property type="entry name" value="NICOTINAMIDE N-METHYLTRANSFERASE"/>
    <property type="match status" value="1"/>
</dbReference>
<keyword evidence="2" id="KW-0489">Methyltransferase</keyword>
<name>A0A9D3T5U1_MEGAT</name>
<dbReference type="Proteomes" id="UP001046870">
    <property type="component" value="Chromosome 9"/>
</dbReference>
<evidence type="ECO:0000313" key="7">
    <source>
        <dbReference type="Proteomes" id="UP001046870"/>
    </source>
</evidence>
<evidence type="ECO:0008006" key="8">
    <source>
        <dbReference type="Google" id="ProtNLM"/>
    </source>
</evidence>
<protein>
    <recommendedName>
        <fullName evidence="8">Nicotinamide N-methyltransferase</fullName>
    </recommendedName>
</protein>
<dbReference type="GO" id="GO:0008170">
    <property type="term" value="F:N-methyltransferase activity"/>
    <property type="evidence" value="ECO:0007669"/>
    <property type="project" value="TreeGrafter"/>
</dbReference>
<dbReference type="GO" id="GO:0008757">
    <property type="term" value="F:S-adenosylmethionine-dependent methyltransferase activity"/>
    <property type="evidence" value="ECO:0007669"/>
    <property type="project" value="UniProtKB-ARBA"/>
</dbReference>
<dbReference type="InterPro" id="IPR029063">
    <property type="entry name" value="SAM-dependent_MTases_sf"/>
</dbReference>
<comment type="caution">
    <text evidence="6">The sequence shown here is derived from an EMBL/GenBank/DDBJ whole genome shotgun (WGS) entry which is preliminary data.</text>
</comment>
<dbReference type="SUPFAM" id="SSF53335">
    <property type="entry name" value="S-adenosyl-L-methionine-dependent methyltransferases"/>
    <property type="match status" value="1"/>
</dbReference>
<dbReference type="PANTHER" id="PTHR10867">
    <property type="entry name" value="NNMT/PNMT/TEMT FAMILY MEMBER"/>
    <property type="match status" value="1"/>
</dbReference>
<dbReference type="PIRSF" id="PIRSF000384">
    <property type="entry name" value="PNMTase"/>
    <property type="match status" value="1"/>
</dbReference>
<keyword evidence="7" id="KW-1185">Reference proteome</keyword>
<organism evidence="6 7">
    <name type="scientific">Megalops atlanticus</name>
    <name type="common">Tarpon</name>
    <name type="synonym">Clupea gigantea</name>
    <dbReference type="NCBI Taxonomy" id="7932"/>
    <lineage>
        <taxon>Eukaryota</taxon>
        <taxon>Metazoa</taxon>
        <taxon>Chordata</taxon>
        <taxon>Craniata</taxon>
        <taxon>Vertebrata</taxon>
        <taxon>Euteleostomi</taxon>
        <taxon>Actinopterygii</taxon>
        <taxon>Neopterygii</taxon>
        <taxon>Teleostei</taxon>
        <taxon>Elopiformes</taxon>
        <taxon>Megalopidae</taxon>
        <taxon>Megalops</taxon>
    </lineage>
</organism>
<dbReference type="Gene3D" id="3.40.50.150">
    <property type="entry name" value="Vaccinia Virus protein VP39"/>
    <property type="match status" value="1"/>
</dbReference>
<keyword evidence="3" id="KW-0808">Transferase</keyword>
<evidence type="ECO:0000256" key="5">
    <source>
        <dbReference type="PIRSR" id="PIRSR000384-1"/>
    </source>
</evidence>
<feature type="binding site" evidence="5">
    <location>
        <position position="36"/>
    </location>
    <ligand>
        <name>S-adenosyl-L-methionine</name>
        <dbReference type="ChEBI" id="CHEBI:59789"/>
    </ligand>
</feature>
<evidence type="ECO:0000256" key="2">
    <source>
        <dbReference type="ARBA" id="ARBA00022603"/>
    </source>
</evidence>
<dbReference type="GO" id="GO:0032259">
    <property type="term" value="P:methylation"/>
    <property type="evidence" value="ECO:0007669"/>
    <property type="project" value="UniProtKB-KW"/>
</dbReference>
<evidence type="ECO:0000313" key="6">
    <source>
        <dbReference type="EMBL" id="KAG7471210.1"/>
    </source>
</evidence>
<sequence length="272" mass="30676">MEPQNTSMGESAHIIFTEGDFYQSHFDARVYFDSFYASPQGHSDEDYLPFVLHQLSKTFSAGNLRGQRLIEVGTGPTIHSLISACESFEEIVVSDFTDSNRREIEKWLRQEEGCLDWNPIIQFVCELEGKRTPGEVARRLRATVKQVLRCDVRLENPFHPVTVEPADCVMTSLCLEAACKDLDTYRRAVQSLAALVKPGGALVIIGALKETFYVVGQQRFSCLNLSQSFIEKTLRDLGFSIQQFNTLPAKRGGVNQVSDFDAIFHLVAQKWN</sequence>
<dbReference type="Pfam" id="PF01234">
    <property type="entry name" value="NNMT_PNMT_TEMT"/>
    <property type="match status" value="1"/>
</dbReference>
<dbReference type="PROSITE" id="PS51681">
    <property type="entry name" value="SAM_MT_NNMT_PNMT_TEMT"/>
    <property type="match status" value="1"/>
</dbReference>
<feature type="binding site" evidence="5">
    <location>
        <position position="100"/>
    </location>
    <ligand>
        <name>S-adenosyl-L-methionine</name>
        <dbReference type="ChEBI" id="CHEBI:59789"/>
    </ligand>
</feature>
<dbReference type="GO" id="GO:0005829">
    <property type="term" value="C:cytosol"/>
    <property type="evidence" value="ECO:0007669"/>
    <property type="project" value="TreeGrafter"/>
</dbReference>
<comment type="similarity">
    <text evidence="1">Belongs to the class I-like SAM-binding methyltransferase superfamily. NNMT/PNMT/TEMT family.</text>
</comment>
<feature type="binding site" evidence="5">
    <location>
        <position position="31"/>
    </location>
    <ligand>
        <name>S-adenosyl-L-methionine</name>
        <dbReference type="ChEBI" id="CHEBI:59789"/>
    </ligand>
</feature>
<dbReference type="OrthoDB" id="10050085at2759"/>
<proteinExistence type="inferred from homology"/>
<dbReference type="FunFam" id="3.40.50.150:FF:000065">
    <property type="entry name" value="Phenylethanolamine N-methyltransferase"/>
    <property type="match status" value="1"/>
</dbReference>
<dbReference type="NCBIfam" id="NF041360">
    <property type="entry name" value="GntF_guanitoxin"/>
    <property type="match status" value="1"/>
</dbReference>
<gene>
    <name evidence="6" type="ORF">MATL_G00122000</name>
</gene>
<feature type="binding site" evidence="5">
    <location>
        <position position="95"/>
    </location>
    <ligand>
        <name>S-adenosyl-L-methionine</name>
        <dbReference type="ChEBI" id="CHEBI:59789"/>
    </ligand>
</feature>
<keyword evidence="4 5" id="KW-0949">S-adenosyl-L-methionine</keyword>
<dbReference type="InterPro" id="IPR000940">
    <property type="entry name" value="NNMT_TEMT_trans"/>
</dbReference>
<dbReference type="AlphaFoldDB" id="A0A9D3T5U1"/>
<evidence type="ECO:0000256" key="3">
    <source>
        <dbReference type="ARBA" id="ARBA00022679"/>
    </source>
</evidence>
<dbReference type="InterPro" id="IPR053384">
    <property type="entry name" value="SAM-dep_methyltransferase"/>
</dbReference>
<feature type="binding site" evidence="5">
    <location>
        <begin position="151"/>
        <end position="152"/>
    </location>
    <ligand>
        <name>S-adenosyl-L-methionine</name>
        <dbReference type="ChEBI" id="CHEBI:59789"/>
    </ligand>
</feature>
<evidence type="ECO:0000256" key="1">
    <source>
        <dbReference type="ARBA" id="ARBA00007996"/>
    </source>
</evidence>
<accession>A0A9D3T5U1</accession>
<dbReference type="EMBL" id="JAFDVH010000009">
    <property type="protein sequence ID" value="KAG7471210.1"/>
    <property type="molecule type" value="Genomic_DNA"/>
</dbReference>